<gene>
    <name evidence="1" type="ORF">A0128_14750</name>
</gene>
<keyword evidence="2" id="KW-1185">Reference proteome</keyword>
<dbReference type="AlphaFoldDB" id="A0A1D7UZH6"/>
<organism evidence="1 2">
    <name type="scientific">Leptospira tipperaryensis</name>
    <dbReference type="NCBI Taxonomy" id="2564040"/>
    <lineage>
        <taxon>Bacteria</taxon>
        <taxon>Pseudomonadati</taxon>
        <taxon>Spirochaetota</taxon>
        <taxon>Spirochaetia</taxon>
        <taxon>Leptospirales</taxon>
        <taxon>Leptospiraceae</taxon>
        <taxon>Leptospira</taxon>
    </lineage>
</organism>
<proteinExistence type="predicted"/>
<accession>A0A1D7UZH6</accession>
<protein>
    <submittedName>
        <fullName evidence="1">Uncharacterized protein</fullName>
    </submittedName>
</protein>
<dbReference type="Proteomes" id="UP000094197">
    <property type="component" value="Chromosome 1"/>
</dbReference>
<dbReference type="RefSeq" id="WP_069608212.1">
    <property type="nucleotide sequence ID" value="NZ_CP015217.1"/>
</dbReference>
<sequence>MSSLRIGLDEKFGWSAMKRGKRLGIHQVQGILLSSQMYSRKATPIGNSDLFNPYCILKTTVFRLKRNHPWNSDILVDKTSSKKEASH</sequence>
<dbReference type="KEGG" id="laj:A0128_14750"/>
<name>A0A1D7UZH6_9LEPT</name>
<dbReference type="EMBL" id="CP015217">
    <property type="protein sequence ID" value="AOP34996.1"/>
    <property type="molecule type" value="Genomic_DNA"/>
</dbReference>
<evidence type="ECO:0000313" key="2">
    <source>
        <dbReference type="Proteomes" id="UP000094197"/>
    </source>
</evidence>
<reference evidence="1 2" key="1">
    <citation type="submission" date="2016-04" db="EMBL/GenBank/DDBJ databases">
        <title>Complete genome seqeunce of Leptospira alstonii serovar Room22.</title>
        <authorList>
            <person name="Nally J.E."/>
            <person name="Bayles D.O."/>
            <person name="Hurley D."/>
            <person name="Fanning S."/>
            <person name="McMahon B.J."/>
            <person name="Arent Z."/>
        </authorList>
    </citation>
    <scope>NUCLEOTIDE SEQUENCE [LARGE SCALE GENOMIC DNA]</scope>
    <source>
        <strain evidence="1 2">GWTS #1</strain>
    </source>
</reference>
<evidence type="ECO:0000313" key="1">
    <source>
        <dbReference type="EMBL" id="AOP34996.1"/>
    </source>
</evidence>